<protein>
    <submittedName>
        <fullName evidence="3">Uncharacterized protein</fullName>
    </submittedName>
</protein>
<feature type="transmembrane region" description="Helical" evidence="2">
    <location>
        <begin position="119"/>
        <end position="137"/>
    </location>
</feature>
<dbReference type="AlphaFoldDB" id="A0A816XLA2"/>
<dbReference type="EMBL" id="CAJNRF010013399">
    <property type="protein sequence ID" value="CAF2148087.1"/>
    <property type="molecule type" value="Genomic_DNA"/>
</dbReference>
<feature type="transmembrane region" description="Helical" evidence="2">
    <location>
        <begin position="143"/>
        <end position="160"/>
    </location>
</feature>
<gene>
    <name evidence="3" type="ORF">WKI299_LOCUS29699</name>
</gene>
<proteinExistence type="predicted"/>
<dbReference type="Proteomes" id="UP000663856">
    <property type="component" value="Unassembled WGS sequence"/>
</dbReference>
<evidence type="ECO:0000313" key="4">
    <source>
        <dbReference type="Proteomes" id="UP000663856"/>
    </source>
</evidence>
<comment type="caution">
    <text evidence="3">The sequence shown here is derived from an EMBL/GenBank/DDBJ whole genome shotgun (WGS) entry which is preliminary data.</text>
</comment>
<name>A0A816XLA2_9BILA</name>
<reference evidence="3" key="1">
    <citation type="submission" date="2021-02" db="EMBL/GenBank/DDBJ databases">
        <authorList>
            <person name="Nowell W R."/>
        </authorList>
    </citation>
    <scope>NUCLEOTIDE SEQUENCE</scope>
</reference>
<feature type="coiled-coil region" evidence="1">
    <location>
        <begin position="35"/>
        <end position="69"/>
    </location>
</feature>
<sequence length="161" mass="18870">MLNCISTTTVILTGVLIIFILIYYQPFKNSKNLSNSNNSKELSDCSNELNKLRRERNGVEKNLHSIEQRFLLLNLLSLSIRAIFSPLKLLSPSFILYTFILYIFHTCISNRLASQTIKLLYIVNIISYLLISIFYTSLKHFEYSSLAWLLFIFLFIRLFIR</sequence>
<evidence type="ECO:0000256" key="1">
    <source>
        <dbReference type="SAM" id="Coils"/>
    </source>
</evidence>
<evidence type="ECO:0000313" key="3">
    <source>
        <dbReference type="EMBL" id="CAF2148087.1"/>
    </source>
</evidence>
<evidence type="ECO:0000256" key="2">
    <source>
        <dbReference type="SAM" id="Phobius"/>
    </source>
</evidence>
<feature type="transmembrane region" description="Helical" evidence="2">
    <location>
        <begin position="6"/>
        <end position="24"/>
    </location>
</feature>
<organism evidence="3 4">
    <name type="scientific">Rotaria magnacalcarata</name>
    <dbReference type="NCBI Taxonomy" id="392030"/>
    <lineage>
        <taxon>Eukaryota</taxon>
        <taxon>Metazoa</taxon>
        <taxon>Spiralia</taxon>
        <taxon>Gnathifera</taxon>
        <taxon>Rotifera</taxon>
        <taxon>Eurotatoria</taxon>
        <taxon>Bdelloidea</taxon>
        <taxon>Philodinida</taxon>
        <taxon>Philodinidae</taxon>
        <taxon>Rotaria</taxon>
    </lineage>
</organism>
<accession>A0A816XLA2</accession>
<keyword evidence="2" id="KW-0812">Transmembrane</keyword>
<keyword evidence="2" id="KW-1133">Transmembrane helix</keyword>
<keyword evidence="1" id="KW-0175">Coiled coil</keyword>
<keyword evidence="2" id="KW-0472">Membrane</keyword>